<organism evidence="8 9">
    <name type="scientific">Patella caerulea</name>
    <name type="common">Rayed Mediterranean limpet</name>
    <dbReference type="NCBI Taxonomy" id="87958"/>
    <lineage>
        <taxon>Eukaryota</taxon>
        <taxon>Metazoa</taxon>
        <taxon>Spiralia</taxon>
        <taxon>Lophotrochozoa</taxon>
        <taxon>Mollusca</taxon>
        <taxon>Gastropoda</taxon>
        <taxon>Patellogastropoda</taxon>
        <taxon>Patelloidea</taxon>
        <taxon>Patellidae</taxon>
        <taxon>Patella</taxon>
    </lineage>
</organism>
<dbReference type="InterPro" id="IPR036508">
    <property type="entry name" value="Chitin-bd_dom_sf"/>
</dbReference>
<feature type="domain" description="Chitin-binding type-2" evidence="7">
    <location>
        <begin position="689"/>
        <end position="744"/>
    </location>
</feature>
<evidence type="ECO:0000259" key="7">
    <source>
        <dbReference type="PROSITE" id="PS50940"/>
    </source>
</evidence>
<dbReference type="GO" id="GO:0005576">
    <property type="term" value="C:extracellular region"/>
    <property type="evidence" value="ECO:0007669"/>
    <property type="project" value="InterPro"/>
</dbReference>
<dbReference type="SUPFAM" id="SSF57625">
    <property type="entry name" value="Invertebrate chitin-binding proteins"/>
    <property type="match status" value="2"/>
</dbReference>
<dbReference type="AlphaFoldDB" id="A0AAN8K5B9"/>
<dbReference type="SMART" id="SM00494">
    <property type="entry name" value="ChtBD2"/>
    <property type="match status" value="2"/>
</dbReference>
<sequence length="744" mass="79389">MKLLVVVLALVAIQWQESSASTCSYSCRKSYRTYRRCGFMRWSRCSSTSYTTGTCYRSCTHGGYSNWYTTYGSCSKTCGGGIQSVTKKRYCTNPRPSGGGRSCSGSSYSYTTQRCNTQSCPVNGGWSLWSTPRYSSCSKSCGGGILTRTYTRSCSNPTPRYGGRTCSGSTTRSERVSCNTAACPIHGGFSSYRLTNTGACSKTCGGGVKQLTYTRSCSNPTPRYGGRSCVGATTKTQPIDCNTQHCPINGGWTDFTLDTTGECTVSCGGGTKTLSYSRTCTNPRPQYSGDDCGGASTKETQEECNTQHCPIHGGWTDYTLDTTGECTVSCGGGTKTLSYSRTCTNPRPQYGGDDCDGASTKETQEDCNTHNCPIHGGWTNYTLDTTGECTVSCGGGTKTLSYSRTCTNPRPQYGGDDCDGASTKETQEDCNTHNCPINGGWTDFTLDTTGDCSVSCGGGTKILSYVRTCTNPRPQYGGDECDGVNTKDTSQECNTHNCPIHGGWTEYTLSATGDCSTTCGGGEKILTFTRSCTDPSPMYGGNNCVGDTESTDTETCNENPCPVNGGWTDFTEWEEINECDSLCGGGIKEEQRDRTCTNPSPAYGGDDCDGESSQVRNVTCNTELCGDKCPTGQNTYIAHTDNDYRYYQCAHGVARLRDCAAGTMWSQDDSVCINIPVAAAAAPTHAPVSTACDASLGLVADPSDCHNYRICAAGRYYTMACASGTAFNAARQYCDLLANVPGCN</sequence>
<comment type="caution">
    <text evidence="8">The sequence shown here is derived from an EMBL/GenBank/DDBJ whole genome shotgun (WGS) entry which is preliminary data.</text>
</comment>
<evidence type="ECO:0000256" key="1">
    <source>
        <dbReference type="ARBA" id="ARBA00004613"/>
    </source>
</evidence>
<keyword evidence="2" id="KW-0964">Secreted</keyword>
<feature type="signal peptide" evidence="6">
    <location>
        <begin position="1"/>
        <end position="20"/>
    </location>
</feature>
<dbReference type="InterPro" id="IPR000884">
    <property type="entry name" value="TSP1_rpt"/>
</dbReference>
<dbReference type="InterPro" id="IPR052065">
    <property type="entry name" value="Compl_asym_regulator"/>
</dbReference>
<evidence type="ECO:0000256" key="2">
    <source>
        <dbReference type="ARBA" id="ARBA00022525"/>
    </source>
</evidence>
<dbReference type="PANTHER" id="PTHR22906:SF43">
    <property type="entry name" value="PROPERDIN"/>
    <property type="match status" value="1"/>
</dbReference>
<feature type="chain" id="PRO_5042828494" description="Chitin-binding type-2 domain-containing protein" evidence="6">
    <location>
        <begin position="21"/>
        <end position="744"/>
    </location>
</feature>
<dbReference type="InterPro" id="IPR002557">
    <property type="entry name" value="Chitin-bd_dom"/>
</dbReference>
<dbReference type="InterPro" id="IPR036383">
    <property type="entry name" value="TSP1_rpt_sf"/>
</dbReference>
<dbReference type="Gene3D" id="2.20.100.10">
    <property type="entry name" value="Thrombospondin type-1 (TSP1) repeat"/>
    <property type="match status" value="9"/>
</dbReference>
<keyword evidence="3 6" id="KW-0732">Signal</keyword>
<dbReference type="PROSITE" id="PS50092">
    <property type="entry name" value="TSP1"/>
    <property type="match status" value="9"/>
</dbReference>
<dbReference type="PANTHER" id="PTHR22906">
    <property type="entry name" value="PROPERDIN"/>
    <property type="match status" value="1"/>
</dbReference>
<evidence type="ECO:0000256" key="5">
    <source>
        <dbReference type="ARBA" id="ARBA00023157"/>
    </source>
</evidence>
<dbReference type="PROSITE" id="PS50940">
    <property type="entry name" value="CHIT_BIND_II"/>
    <property type="match status" value="2"/>
</dbReference>
<reference evidence="8 9" key="1">
    <citation type="submission" date="2024-01" db="EMBL/GenBank/DDBJ databases">
        <title>The genome of the rayed Mediterranean limpet Patella caerulea (Linnaeus, 1758).</title>
        <authorList>
            <person name="Anh-Thu Weber A."/>
            <person name="Halstead-Nussloch G."/>
        </authorList>
    </citation>
    <scope>NUCLEOTIDE SEQUENCE [LARGE SCALE GENOMIC DNA]</scope>
    <source>
        <strain evidence="8">AATW-2023a</strain>
        <tissue evidence="8">Whole specimen</tissue>
    </source>
</reference>
<keyword evidence="4" id="KW-0677">Repeat</keyword>
<dbReference type="Proteomes" id="UP001347796">
    <property type="component" value="Unassembled WGS sequence"/>
</dbReference>
<proteinExistence type="predicted"/>
<dbReference type="FunFam" id="2.20.100.10:FF:000001">
    <property type="entry name" value="semaphorin-5A isoform X1"/>
    <property type="match status" value="2"/>
</dbReference>
<evidence type="ECO:0000313" key="8">
    <source>
        <dbReference type="EMBL" id="KAK6195016.1"/>
    </source>
</evidence>
<protein>
    <recommendedName>
        <fullName evidence="7">Chitin-binding type-2 domain-containing protein</fullName>
    </recommendedName>
</protein>
<feature type="domain" description="Chitin-binding type-2" evidence="7">
    <location>
        <begin position="626"/>
        <end position="672"/>
    </location>
</feature>
<name>A0AAN8K5B9_PATCE</name>
<dbReference type="EMBL" id="JAZGQO010000001">
    <property type="protein sequence ID" value="KAK6195016.1"/>
    <property type="molecule type" value="Genomic_DNA"/>
</dbReference>
<evidence type="ECO:0000256" key="4">
    <source>
        <dbReference type="ARBA" id="ARBA00022737"/>
    </source>
</evidence>
<dbReference type="GO" id="GO:0008061">
    <property type="term" value="F:chitin binding"/>
    <property type="evidence" value="ECO:0007669"/>
    <property type="project" value="InterPro"/>
</dbReference>
<dbReference type="Gene3D" id="2.170.140.10">
    <property type="entry name" value="Chitin binding domain"/>
    <property type="match status" value="2"/>
</dbReference>
<gene>
    <name evidence="8" type="ORF">SNE40_000537</name>
</gene>
<evidence type="ECO:0000256" key="3">
    <source>
        <dbReference type="ARBA" id="ARBA00022729"/>
    </source>
</evidence>
<dbReference type="SMART" id="SM00209">
    <property type="entry name" value="TSP1"/>
    <property type="match status" value="9"/>
</dbReference>
<accession>A0AAN8K5B9</accession>
<evidence type="ECO:0000256" key="6">
    <source>
        <dbReference type="SAM" id="SignalP"/>
    </source>
</evidence>
<comment type="subcellular location">
    <subcellularLocation>
        <location evidence="1">Secreted</location>
    </subcellularLocation>
</comment>
<keyword evidence="9" id="KW-1185">Reference proteome</keyword>
<keyword evidence="5" id="KW-1015">Disulfide bond</keyword>
<dbReference type="Pfam" id="PF00090">
    <property type="entry name" value="TSP_1"/>
    <property type="match status" value="8"/>
</dbReference>
<evidence type="ECO:0000313" key="9">
    <source>
        <dbReference type="Proteomes" id="UP001347796"/>
    </source>
</evidence>
<dbReference type="SUPFAM" id="SSF82895">
    <property type="entry name" value="TSP-1 type 1 repeat"/>
    <property type="match status" value="9"/>
</dbReference>
<dbReference type="Pfam" id="PF01607">
    <property type="entry name" value="CBM_14"/>
    <property type="match status" value="2"/>
</dbReference>